<evidence type="ECO:0000256" key="5">
    <source>
        <dbReference type="ARBA" id="ARBA00022776"/>
    </source>
</evidence>
<evidence type="ECO:0000256" key="3">
    <source>
        <dbReference type="ARBA" id="ARBA00022454"/>
    </source>
</evidence>
<dbReference type="InterPro" id="IPR016024">
    <property type="entry name" value="ARM-type_fold"/>
</dbReference>
<dbReference type="EMBL" id="KK852577">
    <property type="protein sequence ID" value="KDR20922.1"/>
    <property type="molecule type" value="Genomic_DNA"/>
</dbReference>
<feature type="region of interest" description="Disordered" evidence="8">
    <location>
        <begin position="954"/>
        <end position="1040"/>
    </location>
</feature>
<dbReference type="eggNOG" id="KOG2025">
    <property type="taxonomic scope" value="Eukaryota"/>
</dbReference>
<dbReference type="GO" id="GO:0007076">
    <property type="term" value="P:mitotic chromosome condensation"/>
    <property type="evidence" value="ECO:0007669"/>
    <property type="project" value="InterPro"/>
</dbReference>
<keyword evidence="6" id="KW-0226">DNA condensation</keyword>
<feature type="compositionally biased region" description="Polar residues" evidence="8">
    <location>
        <begin position="986"/>
        <end position="1005"/>
    </location>
</feature>
<evidence type="ECO:0000256" key="2">
    <source>
        <dbReference type="ARBA" id="ARBA00006533"/>
    </source>
</evidence>
<gene>
    <name evidence="10" type="ORF">L798_03860</name>
</gene>
<evidence type="ECO:0000259" key="9">
    <source>
        <dbReference type="Pfam" id="PF12719"/>
    </source>
</evidence>
<dbReference type="Proteomes" id="UP000027135">
    <property type="component" value="Unassembled WGS sequence"/>
</dbReference>
<dbReference type="GO" id="GO:0000793">
    <property type="term" value="C:condensed chromosome"/>
    <property type="evidence" value="ECO:0007669"/>
    <property type="project" value="TreeGrafter"/>
</dbReference>
<dbReference type="InParanoid" id="A0A067RD22"/>
<feature type="domain" description="Nuclear condensin complex subunit 3 C-terminal" evidence="9">
    <location>
        <begin position="563"/>
        <end position="867"/>
    </location>
</feature>
<dbReference type="SUPFAM" id="SSF48371">
    <property type="entry name" value="ARM repeat"/>
    <property type="match status" value="1"/>
</dbReference>
<dbReference type="OMA" id="FRATQIT"/>
<organism evidence="10 11">
    <name type="scientific">Zootermopsis nevadensis</name>
    <name type="common">Dampwood termite</name>
    <dbReference type="NCBI Taxonomy" id="136037"/>
    <lineage>
        <taxon>Eukaryota</taxon>
        <taxon>Metazoa</taxon>
        <taxon>Ecdysozoa</taxon>
        <taxon>Arthropoda</taxon>
        <taxon>Hexapoda</taxon>
        <taxon>Insecta</taxon>
        <taxon>Pterygota</taxon>
        <taxon>Neoptera</taxon>
        <taxon>Polyneoptera</taxon>
        <taxon>Dictyoptera</taxon>
        <taxon>Blattodea</taxon>
        <taxon>Blattoidea</taxon>
        <taxon>Termitoidae</taxon>
        <taxon>Termopsidae</taxon>
        <taxon>Zootermopsis</taxon>
    </lineage>
</organism>
<feature type="compositionally biased region" description="Polar residues" evidence="8">
    <location>
        <begin position="967"/>
        <end position="976"/>
    </location>
</feature>
<dbReference type="OrthoDB" id="27187at2759"/>
<keyword evidence="3" id="KW-0158">Chromosome</keyword>
<keyword evidence="11" id="KW-1185">Reference proteome</keyword>
<evidence type="ECO:0000313" key="10">
    <source>
        <dbReference type="EMBL" id="KDR20922.1"/>
    </source>
</evidence>
<dbReference type="Gene3D" id="1.25.10.10">
    <property type="entry name" value="Leucine-rich Repeat Variant"/>
    <property type="match status" value="2"/>
</dbReference>
<protein>
    <submittedName>
        <fullName evidence="10">Condensin complex subunit 3</fullName>
    </submittedName>
</protein>
<evidence type="ECO:0000256" key="7">
    <source>
        <dbReference type="ARBA" id="ARBA00023306"/>
    </source>
</evidence>
<accession>A0A067RD22</accession>
<comment type="subcellular location">
    <subcellularLocation>
        <location evidence="1">Chromosome</location>
    </subcellularLocation>
</comment>
<evidence type="ECO:0000256" key="8">
    <source>
        <dbReference type="SAM" id="MobiDB-lite"/>
    </source>
</evidence>
<dbReference type="GO" id="GO:0051301">
    <property type="term" value="P:cell division"/>
    <property type="evidence" value="ECO:0007669"/>
    <property type="project" value="UniProtKB-KW"/>
</dbReference>
<dbReference type="GO" id="GO:0005737">
    <property type="term" value="C:cytoplasm"/>
    <property type="evidence" value="ECO:0007669"/>
    <property type="project" value="TreeGrafter"/>
</dbReference>
<feature type="compositionally biased region" description="Acidic residues" evidence="8">
    <location>
        <begin position="957"/>
        <end position="966"/>
    </location>
</feature>
<reference evidence="10 11" key="1">
    <citation type="journal article" date="2014" name="Nat. Commun.">
        <title>Molecular traces of alternative social organization in a termite genome.</title>
        <authorList>
            <person name="Terrapon N."/>
            <person name="Li C."/>
            <person name="Robertson H.M."/>
            <person name="Ji L."/>
            <person name="Meng X."/>
            <person name="Booth W."/>
            <person name="Chen Z."/>
            <person name="Childers C.P."/>
            <person name="Glastad K.M."/>
            <person name="Gokhale K."/>
            <person name="Gowin J."/>
            <person name="Gronenberg W."/>
            <person name="Hermansen R.A."/>
            <person name="Hu H."/>
            <person name="Hunt B.G."/>
            <person name="Huylmans A.K."/>
            <person name="Khalil S.M."/>
            <person name="Mitchell R.D."/>
            <person name="Munoz-Torres M.C."/>
            <person name="Mustard J.A."/>
            <person name="Pan H."/>
            <person name="Reese J.T."/>
            <person name="Scharf M.E."/>
            <person name="Sun F."/>
            <person name="Vogel H."/>
            <person name="Xiao J."/>
            <person name="Yang W."/>
            <person name="Yang Z."/>
            <person name="Yang Z."/>
            <person name="Zhou J."/>
            <person name="Zhu J."/>
            <person name="Brent C.S."/>
            <person name="Elsik C.G."/>
            <person name="Goodisman M.A."/>
            <person name="Liberles D.A."/>
            <person name="Roe R.M."/>
            <person name="Vargo E.L."/>
            <person name="Vilcinskas A."/>
            <person name="Wang J."/>
            <person name="Bornberg-Bauer E."/>
            <person name="Korb J."/>
            <person name="Zhang G."/>
            <person name="Liebig J."/>
        </authorList>
    </citation>
    <scope>NUCLEOTIDE SEQUENCE [LARGE SCALE GENOMIC DNA]</scope>
    <source>
        <tissue evidence="10">Whole organism</tissue>
    </source>
</reference>
<evidence type="ECO:0000256" key="1">
    <source>
        <dbReference type="ARBA" id="ARBA00004286"/>
    </source>
</evidence>
<evidence type="ECO:0000256" key="4">
    <source>
        <dbReference type="ARBA" id="ARBA00022618"/>
    </source>
</evidence>
<evidence type="ECO:0000256" key="6">
    <source>
        <dbReference type="ARBA" id="ARBA00023067"/>
    </source>
</evidence>
<dbReference type="PANTHER" id="PTHR14418:SF5">
    <property type="entry name" value="CONDENSIN COMPLEX SUBUNIT 3"/>
    <property type="match status" value="1"/>
</dbReference>
<dbReference type="InterPro" id="IPR025977">
    <property type="entry name" value="Cnd3_C"/>
</dbReference>
<dbReference type="STRING" id="136037.A0A067RD22"/>
<evidence type="ECO:0000313" key="11">
    <source>
        <dbReference type="Proteomes" id="UP000027135"/>
    </source>
</evidence>
<sequence length="1040" mass="118773">MSIRTRNIETSQSTMYVDVHSFFYDSQFNTTSHEKLLKKMKQQFVKEPLERFFKNYVNCLGSLFLIGEKHTTVERTLEFAAKFCVSLYDGQVNNEDTLSENDEMPPFLTLLFDYLLKLHKTRNQNIRFRVCQFINKLLSSLGEEASLDDDLCNRICTNMLERLRDKVAAVRAQAVMALQRLQDPTNHKCPVIKAYLFHLEADPSAAVRRSVLNCIGRTNITLPLILERTRDIKDTVRRHAYVVLVKLSIRSLTIKQRERLLREGLKDRSELVRSFVATALLPGWLRNMKGDYLELLHALDVENSTETSILALNTLFKHQPLTEVKGSLLPYQEDKVIPLEKLTPENALFWRCLAQYLHRQGEEMVEELDSVIPNLTPFCQYIRRYYLSEGPKNDEDSWSQIQRQFIVLQLLELSEVFDLADEMGRSNLKKLIYDMLTCTHVKKDLVKILVRVLVGVDPNVNSRLHFLAEIVSEVHEPMTEVSVDLPADEIRKKQLMQAKVRVQLNEVVEEQQEAVQHQDFMQAQVLLEKMKELQEELQRLNVEPSVVHEQVREQHNDRATLSKCLCIIYEMMQSETVTVLTPHLRTIMENFVLHYIEDSDTYIRSLALQTVGTFCFFDQDLAKKFILVFCFQLANGENDEVCTISLKVIFDLFLLYGLQPFQIEDDVDDDNDKTGRKKLFDATDLEDAGEDDITTSKNTDLLPVNDASDNFIRILTSLLDSTSAGMRTVAVEGLCKLILNNRIKSPNLVSRLLIMWYNPVTEGDVYLRQMLGEFFTTLAFGNQYGQETLEQAFLPTLRTLFQAPCTSPLVEVDQDSVVRLVLNLTRPNLNKSSVHNNFAIVLCNEVLLDTDPYNIQVLVRALTQLELILDDEIVLQNISTVAEKVAEHVKDKACLRYVRKFQNMLTSSKFSLTTCMTGTVRTTDGSSVLTNVEQQATDSAEGVSCVSKDTLVNPEPIESDSSDSDENLQINTTPSIRSKMVVPETPDNSDSPVSEMSSDTYSSDIAQLDGEVPSQIPSSRPAQMRRSGRLANKNVRENSN</sequence>
<dbReference type="FunCoup" id="A0A067RD22">
    <property type="interactions" value="491"/>
</dbReference>
<keyword evidence="5" id="KW-0498">Mitosis</keyword>
<keyword evidence="7" id="KW-0131">Cell cycle</keyword>
<dbReference type="InterPro" id="IPR027165">
    <property type="entry name" value="CND3"/>
</dbReference>
<dbReference type="PANTHER" id="PTHR14418">
    <property type="entry name" value="CONDENSIN COMPLEX SUBUNIT 3-RELATED"/>
    <property type="match status" value="1"/>
</dbReference>
<dbReference type="Pfam" id="PF12719">
    <property type="entry name" value="Cnd3"/>
    <property type="match status" value="1"/>
</dbReference>
<keyword evidence="4" id="KW-0132">Cell division</keyword>
<proteinExistence type="inferred from homology"/>
<dbReference type="GO" id="GO:0000796">
    <property type="term" value="C:condensin complex"/>
    <property type="evidence" value="ECO:0007669"/>
    <property type="project" value="InterPro"/>
</dbReference>
<name>A0A067RD22_ZOONE</name>
<dbReference type="AlphaFoldDB" id="A0A067RD22"/>
<dbReference type="InterPro" id="IPR011989">
    <property type="entry name" value="ARM-like"/>
</dbReference>
<comment type="similarity">
    <text evidence="2">Belongs to the CND3 (condensin subunit 3) family.</text>
</comment>